<dbReference type="AlphaFoldDB" id="A0A6A4HR15"/>
<dbReference type="EMBL" id="ML769470">
    <property type="protein sequence ID" value="KAE9399407.1"/>
    <property type="molecule type" value="Genomic_DNA"/>
</dbReference>
<evidence type="ECO:0000313" key="2">
    <source>
        <dbReference type="EMBL" id="KAE9399407.1"/>
    </source>
</evidence>
<feature type="compositionally biased region" description="Polar residues" evidence="1">
    <location>
        <begin position="424"/>
        <end position="449"/>
    </location>
</feature>
<evidence type="ECO:0000256" key="1">
    <source>
        <dbReference type="SAM" id="MobiDB-lite"/>
    </source>
</evidence>
<keyword evidence="3" id="KW-1185">Reference proteome</keyword>
<dbReference type="OrthoDB" id="2885930at2759"/>
<organism evidence="2 3">
    <name type="scientific">Gymnopus androsaceus JB14</name>
    <dbReference type="NCBI Taxonomy" id="1447944"/>
    <lineage>
        <taxon>Eukaryota</taxon>
        <taxon>Fungi</taxon>
        <taxon>Dikarya</taxon>
        <taxon>Basidiomycota</taxon>
        <taxon>Agaricomycotina</taxon>
        <taxon>Agaricomycetes</taxon>
        <taxon>Agaricomycetidae</taxon>
        <taxon>Agaricales</taxon>
        <taxon>Marasmiineae</taxon>
        <taxon>Omphalotaceae</taxon>
        <taxon>Gymnopus</taxon>
    </lineage>
</organism>
<feature type="compositionally biased region" description="Low complexity" evidence="1">
    <location>
        <begin position="404"/>
        <end position="414"/>
    </location>
</feature>
<gene>
    <name evidence="2" type="ORF">BT96DRAFT_920195</name>
</gene>
<proteinExistence type="predicted"/>
<reference evidence="2" key="1">
    <citation type="journal article" date="2019" name="Environ. Microbiol.">
        <title>Fungal ecological strategies reflected in gene transcription - a case study of two litter decomposers.</title>
        <authorList>
            <person name="Barbi F."/>
            <person name="Kohler A."/>
            <person name="Barry K."/>
            <person name="Baskaran P."/>
            <person name="Daum C."/>
            <person name="Fauchery L."/>
            <person name="Ihrmark K."/>
            <person name="Kuo A."/>
            <person name="LaButti K."/>
            <person name="Lipzen A."/>
            <person name="Morin E."/>
            <person name="Grigoriev I.V."/>
            <person name="Henrissat B."/>
            <person name="Lindahl B."/>
            <person name="Martin F."/>
        </authorList>
    </citation>
    <scope>NUCLEOTIDE SEQUENCE</scope>
    <source>
        <strain evidence="2">JB14</strain>
    </source>
</reference>
<dbReference type="Proteomes" id="UP000799118">
    <property type="component" value="Unassembled WGS sequence"/>
</dbReference>
<accession>A0A6A4HR15</accession>
<name>A0A6A4HR15_9AGAR</name>
<protein>
    <submittedName>
        <fullName evidence="2">Uncharacterized protein</fullName>
    </submittedName>
</protein>
<feature type="compositionally biased region" description="Gly residues" evidence="1">
    <location>
        <begin position="385"/>
        <end position="395"/>
    </location>
</feature>
<sequence length="475" mass="52202">MNSQQSTSSAESVYPYPSTHAKDDSSSQLGSNKKYIWQLPYFPPLNVDDEFEIHDFELVHDNEKKQTDILVRVRVHSSARPAYKIEKKTRVHLLQGGKKHINMLISKSEAWDSIAAKPQQSQSKMGKGYIILFQAMDQSPRHLSLSPTKGMVLYLTARGGDLTLTPNCASYDPQRSRALQPRIDLLSTLYCTGYERRFSPRKGDVVLAELRLSRPADPTSTEGPSAWKRFFKERHVSLFISKRGMETVFTGPHVNMHVRNPKEGERYTLTSGQAQEIIISLFATSLMVIEHDGLESKKWAWLTNREILESSLGGPMTSIGVPGSNSSTGGPSMLEKYPHGFENMSISDTSSMNKSGGLKPDTSFEKWKVVSYESSMGEAVLRANGRGGGGGGGHGNAPSTAGLTDSMTSTNEMETSSDKPSISAPLQTMEVTEGSTPVSPTVEPTQTQDLPKKWPTEGPKVTGKPKPGVEGGIYW</sequence>
<evidence type="ECO:0000313" key="3">
    <source>
        <dbReference type="Proteomes" id="UP000799118"/>
    </source>
</evidence>
<feature type="region of interest" description="Disordered" evidence="1">
    <location>
        <begin position="383"/>
        <end position="475"/>
    </location>
</feature>
<feature type="region of interest" description="Disordered" evidence="1">
    <location>
        <begin position="1"/>
        <end position="28"/>
    </location>
</feature>
<feature type="compositionally biased region" description="Polar residues" evidence="1">
    <location>
        <begin position="1"/>
        <end position="11"/>
    </location>
</feature>